<organism evidence="1 2">
    <name type="scientific">Duganella radicis</name>
    <dbReference type="NCBI Taxonomy" id="551988"/>
    <lineage>
        <taxon>Bacteria</taxon>
        <taxon>Pseudomonadati</taxon>
        <taxon>Pseudomonadota</taxon>
        <taxon>Betaproteobacteria</taxon>
        <taxon>Burkholderiales</taxon>
        <taxon>Oxalobacteraceae</taxon>
        <taxon>Telluria group</taxon>
        <taxon>Duganella</taxon>
    </lineage>
</organism>
<sequence length="139" mass="14289">MHTKHTLTMKEIWLVASASEAHALAHGWDVTIAIVDDGGHPLWLQRLDGAAPVSAHVALSKAHTAALARRDTKAIENMINDGRFAFLSAPGIRGMLEGGVALMIAGQCVGAVGVSGVLAADDACIAQAGAQALYDAVAV</sequence>
<dbReference type="Gene3D" id="3.30.450.150">
    <property type="entry name" value="Haem-degrading domain"/>
    <property type="match status" value="1"/>
</dbReference>
<evidence type="ECO:0000313" key="1">
    <source>
        <dbReference type="EMBL" id="MTV41090.1"/>
    </source>
</evidence>
<dbReference type="InterPro" id="IPR038084">
    <property type="entry name" value="PduO/GlcC-like_sf"/>
</dbReference>
<dbReference type="PANTHER" id="PTHR34309">
    <property type="entry name" value="SLR1406 PROTEIN"/>
    <property type="match status" value="1"/>
</dbReference>
<dbReference type="InterPro" id="IPR052517">
    <property type="entry name" value="GlcG_carb_metab_protein"/>
</dbReference>
<dbReference type="InterPro" id="IPR005624">
    <property type="entry name" value="PduO/GlcC-like"/>
</dbReference>
<dbReference type="AlphaFoldDB" id="A0A6L6PPV6"/>
<keyword evidence="2" id="KW-1185">Reference proteome</keyword>
<dbReference type="Pfam" id="PF03928">
    <property type="entry name" value="HbpS-like"/>
    <property type="match status" value="1"/>
</dbReference>
<reference evidence="1 2" key="1">
    <citation type="submission" date="2019-11" db="EMBL/GenBank/DDBJ databases">
        <title>Type strains purchased from KCTC, JCM and DSMZ.</title>
        <authorList>
            <person name="Lu H."/>
        </authorList>
    </citation>
    <scope>NUCLEOTIDE SEQUENCE [LARGE SCALE GENOMIC DNA]</scope>
    <source>
        <strain evidence="1 2">KCTC 22382</strain>
    </source>
</reference>
<dbReference type="SUPFAM" id="SSF143744">
    <property type="entry name" value="GlcG-like"/>
    <property type="match status" value="1"/>
</dbReference>
<comment type="caution">
    <text evidence="1">The sequence shown here is derived from an EMBL/GenBank/DDBJ whole genome shotgun (WGS) entry which is preliminary data.</text>
</comment>
<evidence type="ECO:0008006" key="3">
    <source>
        <dbReference type="Google" id="ProtNLM"/>
    </source>
</evidence>
<name>A0A6L6PPV6_9BURK</name>
<accession>A0A6L6PPV6</accession>
<dbReference type="Proteomes" id="UP000475582">
    <property type="component" value="Unassembled WGS sequence"/>
</dbReference>
<evidence type="ECO:0000313" key="2">
    <source>
        <dbReference type="Proteomes" id="UP000475582"/>
    </source>
</evidence>
<protein>
    <recommendedName>
        <fullName evidence="3">Heme-binding protein</fullName>
    </recommendedName>
</protein>
<dbReference type="PANTHER" id="PTHR34309:SF1">
    <property type="entry name" value="PROTEIN GLCG"/>
    <property type="match status" value="1"/>
</dbReference>
<dbReference type="OrthoDB" id="9800768at2"/>
<dbReference type="EMBL" id="WNKY01000047">
    <property type="protein sequence ID" value="MTV41090.1"/>
    <property type="molecule type" value="Genomic_DNA"/>
</dbReference>
<dbReference type="RefSeq" id="WP_155467179.1">
    <property type="nucleotide sequence ID" value="NZ_WNKY01000047.1"/>
</dbReference>
<proteinExistence type="predicted"/>
<gene>
    <name evidence="1" type="ORF">GM676_26365</name>
</gene>